<dbReference type="InterPro" id="IPR005631">
    <property type="entry name" value="SDH"/>
</dbReference>
<dbReference type="Pfam" id="PF03937">
    <property type="entry name" value="Sdh5"/>
    <property type="match status" value="1"/>
</dbReference>
<dbReference type="GO" id="GO:0006105">
    <property type="term" value="P:succinate metabolic process"/>
    <property type="evidence" value="ECO:0007669"/>
    <property type="project" value="TreeGrafter"/>
</dbReference>
<comment type="subcellular location">
    <subcellularLocation>
        <location evidence="1">Cytoplasm</location>
    </subcellularLocation>
</comment>
<dbReference type="AlphaFoldDB" id="A0A1H2WIR0"/>
<evidence type="ECO:0000313" key="7">
    <source>
        <dbReference type="Proteomes" id="UP000183454"/>
    </source>
</evidence>
<dbReference type="SUPFAM" id="SSF109910">
    <property type="entry name" value="YgfY-like"/>
    <property type="match status" value="1"/>
</dbReference>
<dbReference type="RefSeq" id="WP_074667379.1">
    <property type="nucleotide sequence ID" value="NZ_FNNH01000029.1"/>
</dbReference>
<dbReference type="InterPro" id="IPR036714">
    <property type="entry name" value="SDH_sf"/>
</dbReference>
<evidence type="ECO:0000313" key="6">
    <source>
        <dbReference type="EMBL" id="SDW79909.1"/>
    </source>
</evidence>
<gene>
    <name evidence="6" type="ORF">SAMN05421882_10297</name>
</gene>
<dbReference type="PANTHER" id="PTHR39585">
    <property type="entry name" value="FAD ASSEMBLY FACTOR SDHE"/>
    <property type="match status" value="1"/>
</dbReference>
<name>A0A1H2WIR0_9PROT</name>
<dbReference type="EMBL" id="FNNH01000029">
    <property type="protein sequence ID" value="SDW79909.1"/>
    <property type="molecule type" value="Genomic_DNA"/>
</dbReference>
<evidence type="ECO:0000256" key="5">
    <source>
        <dbReference type="ARBA" id="ARBA00023186"/>
    </source>
</evidence>
<sequence>MKQRERLYWRCRRGLLELDIVLQRFLDKYYAQLDEAQLNTFESLLLLPDNDLWDIISSKKEVPSENLKSLLKLLQQS</sequence>
<accession>A0A1H2WIR0</accession>
<reference evidence="6 7" key="1">
    <citation type="submission" date="2016-10" db="EMBL/GenBank/DDBJ databases">
        <authorList>
            <person name="de Groot N.N."/>
        </authorList>
    </citation>
    <scope>NUCLEOTIDE SEQUENCE [LARGE SCALE GENOMIC DNA]</scope>
    <source>
        <strain evidence="6 7">Nm110</strain>
    </source>
</reference>
<dbReference type="Proteomes" id="UP000183454">
    <property type="component" value="Unassembled WGS sequence"/>
</dbReference>
<evidence type="ECO:0000256" key="4">
    <source>
        <dbReference type="ARBA" id="ARBA00022490"/>
    </source>
</evidence>
<dbReference type="GO" id="GO:0005737">
    <property type="term" value="C:cytoplasm"/>
    <property type="evidence" value="ECO:0007669"/>
    <property type="project" value="UniProtKB-SubCell"/>
</dbReference>
<keyword evidence="4" id="KW-0963">Cytoplasm</keyword>
<keyword evidence="5" id="KW-0143">Chaperone</keyword>
<protein>
    <recommendedName>
        <fullName evidence="3">FAD assembly factor SdhE</fullName>
    </recommendedName>
</protein>
<dbReference type="InterPro" id="IPR050531">
    <property type="entry name" value="SdhE_FAD_assembly_factor"/>
</dbReference>
<proteinExistence type="inferred from homology"/>
<evidence type="ECO:0000256" key="1">
    <source>
        <dbReference type="ARBA" id="ARBA00004496"/>
    </source>
</evidence>
<comment type="similarity">
    <text evidence="2">Belongs to the SdhE FAD assembly factor family.</text>
</comment>
<dbReference type="PANTHER" id="PTHR39585:SF1">
    <property type="entry name" value="FAD ASSEMBLY FACTOR SDHE"/>
    <property type="match status" value="1"/>
</dbReference>
<dbReference type="Gene3D" id="1.10.150.250">
    <property type="entry name" value="Flavinator of succinate dehydrogenase"/>
    <property type="match status" value="1"/>
</dbReference>
<organism evidence="6 7">
    <name type="scientific">Nitrosomonas communis</name>
    <dbReference type="NCBI Taxonomy" id="44574"/>
    <lineage>
        <taxon>Bacteria</taxon>
        <taxon>Pseudomonadati</taxon>
        <taxon>Pseudomonadota</taxon>
        <taxon>Betaproteobacteria</taxon>
        <taxon>Nitrosomonadales</taxon>
        <taxon>Nitrosomonadaceae</taxon>
        <taxon>Nitrosomonas</taxon>
    </lineage>
</organism>
<evidence type="ECO:0000256" key="2">
    <source>
        <dbReference type="ARBA" id="ARBA00008571"/>
    </source>
</evidence>
<evidence type="ECO:0000256" key="3">
    <source>
        <dbReference type="ARBA" id="ARBA00019418"/>
    </source>
</evidence>